<dbReference type="PROSITE" id="PS00061">
    <property type="entry name" value="ADH_SHORT"/>
    <property type="match status" value="1"/>
</dbReference>
<evidence type="ECO:0000256" key="1">
    <source>
        <dbReference type="ARBA" id="ARBA00006484"/>
    </source>
</evidence>
<dbReference type="SUPFAM" id="SSF51735">
    <property type="entry name" value="NAD(P)-binding Rossmann-fold domains"/>
    <property type="match status" value="1"/>
</dbReference>
<evidence type="ECO:0000259" key="3">
    <source>
        <dbReference type="SMART" id="SM00822"/>
    </source>
</evidence>
<accession>A0ABQ1G530</accession>
<dbReference type="SMART" id="SM00822">
    <property type="entry name" value="PKS_KR"/>
    <property type="match status" value="1"/>
</dbReference>
<organism evidence="4 5">
    <name type="scientific">Sphingomonas psychrolutea</name>
    <dbReference type="NCBI Taxonomy" id="1259676"/>
    <lineage>
        <taxon>Bacteria</taxon>
        <taxon>Pseudomonadati</taxon>
        <taxon>Pseudomonadota</taxon>
        <taxon>Alphaproteobacteria</taxon>
        <taxon>Sphingomonadales</taxon>
        <taxon>Sphingomonadaceae</taxon>
        <taxon>Sphingomonas</taxon>
    </lineage>
</organism>
<name>A0ABQ1G530_9SPHN</name>
<dbReference type="CDD" id="cd05233">
    <property type="entry name" value="SDR_c"/>
    <property type="match status" value="1"/>
</dbReference>
<gene>
    <name evidence="4" type="ORF">GCM10011395_03650</name>
</gene>
<dbReference type="PANTHER" id="PTHR42760">
    <property type="entry name" value="SHORT-CHAIN DEHYDROGENASES/REDUCTASES FAMILY MEMBER"/>
    <property type="match status" value="1"/>
</dbReference>
<dbReference type="RefSeq" id="WP_188445077.1">
    <property type="nucleotide sequence ID" value="NZ_BMDW01000002.1"/>
</dbReference>
<keyword evidence="5" id="KW-1185">Reference proteome</keyword>
<reference evidence="5" key="1">
    <citation type="journal article" date="2019" name="Int. J. Syst. Evol. Microbiol.">
        <title>The Global Catalogue of Microorganisms (GCM) 10K type strain sequencing project: providing services to taxonomists for standard genome sequencing and annotation.</title>
        <authorList>
            <consortium name="The Broad Institute Genomics Platform"/>
            <consortium name="The Broad Institute Genome Sequencing Center for Infectious Disease"/>
            <person name="Wu L."/>
            <person name="Ma J."/>
        </authorList>
    </citation>
    <scope>NUCLEOTIDE SEQUENCE [LARGE SCALE GENOMIC DNA]</scope>
    <source>
        <strain evidence="5">CGMCC 1.10106</strain>
    </source>
</reference>
<dbReference type="PRINTS" id="PR00080">
    <property type="entry name" value="SDRFAMILY"/>
</dbReference>
<protein>
    <submittedName>
        <fullName evidence="4">3-oxoacyl-ACP reductase</fullName>
    </submittedName>
</protein>
<dbReference type="InterPro" id="IPR057326">
    <property type="entry name" value="KR_dom"/>
</dbReference>
<feature type="domain" description="Ketoreductase" evidence="3">
    <location>
        <begin position="7"/>
        <end position="181"/>
    </location>
</feature>
<evidence type="ECO:0000313" key="5">
    <source>
        <dbReference type="Proteomes" id="UP000618591"/>
    </source>
</evidence>
<dbReference type="InterPro" id="IPR036291">
    <property type="entry name" value="NAD(P)-bd_dom_sf"/>
</dbReference>
<dbReference type="Pfam" id="PF13561">
    <property type="entry name" value="adh_short_C2"/>
    <property type="match status" value="1"/>
</dbReference>
<sequence length="257" mass="26641">MNRFQDKVAIVTGGSNGIGAAIVARLVAEGAKVMIADLAPPATMGAAVRFVRTDVSIADDVHATVTATLDAWGRLDVLVNNAGIGALAETPDMAEELWDRVFAVNIRSVYLFCRAAIPAMRGQGGAIVNIASISGLGGDYGMGAYNASKGAVINYTRSLALDCARYGIRVNALCPGLIETAIIGATLATEEGRAAWLTPIPLGRPGTPQEMASVVAFLASDDAAYMTGSILTADGGVTAHTGQPNIPLRQRLRDART</sequence>
<dbReference type="NCBIfam" id="NF005559">
    <property type="entry name" value="PRK07231.1"/>
    <property type="match status" value="1"/>
</dbReference>
<evidence type="ECO:0000256" key="2">
    <source>
        <dbReference type="ARBA" id="ARBA00023002"/>
    </source>
</evidence>
<proteinExistence type="inferred from homology"/>
<dbReference type="Proteomes" id="UP000618591">
    <property type="component" value="Unassembled WGS sequence"/>
</dbReference>
<dbReference type="Gene3D" id="3.40.50.720">
    <property type="entry name" value="NAD(P)-binding Rossmann-like Domain"/>
    <property type="match status" value="1"/>
</dbReference>
<dbReference type="EMBL" id="BMDW01000002">
    <property type="protein sequence ID" value="GGA36607.1"/>
    <property type="molecule type" value="Genomic_DNA"/>
</dbReference>
<keyword evidence="2" id="KW-0560">Oxidoreductase</keyword>
<comment type="similarity">
    <text evidence="1">Belongs to the short-chain dehydrogenases/reductases (SDR) family.</text>
</comment>
<dbReference type="PRINTS" id="PR00081">
    <property type="entry name" value="GDHRDH"/>
</dbReference>
<dbReference type="InterPro" id="IPR020904">
    <property type="entry name" value="Sc_DH/Rdtase_CS"/>
</dbReference>
<evidence type="ECO:0000313" key="4">
    <source>
        <dbReference type="EMBL" id="GGA36607.1"/>
    </source>
</evidence>
<comment type="caution">
    <text evidence="4">The sequence shown here is derived from an EMBL/GenBank/DDBJ whole genome shotgun (WGS) entry which is preliminary data.</text>
</comment>
<dbReference type="InterPro" id="IPR002347">
    <property type="entry name" value="SDR_fam"/>
</dbReference>
<dbReference type="PANTHER" id="PTHR42760:SF115">
    <property type="entry name" value="3-OXOACYL-[ACYL-CARRIER-PROTEIN] REDUCTASE FABG"/>
    <property type="match status" value="1"/>
</dbReference>